<dbReference type="Proteomes" id="UP000053095">
    <property type="component" value="Unassembled WGS sequence"/>
</dbReference>
<reference evidence="4" key="1">
    <citation type="journal article" date="2015" name="Genome Announc.">
        <title>Draft genome sequence of Talaromyces cellulolyticus strain Y-94, a source of lignocellulosic biomass-degrading enzymes.</title>
        <authorList>
            <person name="Fujii T."/>
            <person name="Koike H."/>
            <person name="Sawayama S."/>
            <person name="Yano S."/>
            <person name="Inoue H."/>
        </authorList>
    </citation>
    <scope>NUCLEOTIDE SEQUENCE [LARGE SCALE GENOMIC DNA]</scope>
    <source>
        <strain evidence="4">Y-94</strain>
    </source>
</reference>
<evidence type="ECO:0000256" key="2">
    <source>
        <dbReference type="SAM" id="MobiDB-lite"/>
    </source>
</evidence>
<dbReference type="PANTHER" id="PTHR31668">
    <property type="entry name" value="GLUCOSE TRANSPORT TRANSCRIPTION REGULATOR RGT1-RELATED-RELATED"/>
    <property type="match status" value="1"/>
</dbReference>
<dbReference type="AlphaFoldDB" id="A0A478EBX6"/>
<evidence type="ECO:0008006" key="5">
    <source>
        <dbReference type="Google" id="ProtNLM"/>
    </source>
</evidence>
<keyword evidence="4" id="KW-1185">Reference proteome</keyword>
<evidence type="ECO:0000256" key="1">
    <source>
        <dbReference type="ARBA" id="ARBA00023242"/>
    </source>
</evidence>
<feature type="region of interest" description="Disordered" evidence="2">
    <location>
        <begin position="1"/>
        <end position="72"/>
    </location>
</feature>
<accession>A0A478EBX6</accession>
<gene>
    <name evidence="3" type="ORF">TCE0_044r16453</name>
</gene>
<dbReference type="PANTHER" id="PTHR31668:SF30">
    <property type="entry name" value="ZN(II)2CYS6 TRANSCRIPTION FACTOR (EUROFUNG)"/>
    <property type="match status" value="1"/>
</dbReference>
<evidence type="ECO:0000313" key="3">
    <source>
        <dbReference type="EMBL" id="GAM42454.1"/>
    </source>
</evidence>
<feature type="compositionally biased region" description="Polar residues" evidence="2">
    <location>
        <begin position="52"/>
        <end position="72"/>
    </location>
</feature>
<proteinExistence type="predicted"/>
<dbReference type="EMBL" id="DF933840">
    <property type="protein sequence ID" value="GAM42454.1"/>
    <property type="molecule type" value="Genomic_DNA"/>
</dbReference>
<keyword evidence="1" id="KW-0539">Nucleus</keyword>
<protein>
    <recommendedName>
        <fullName evidence="5">Transcription factor domain-containing protein</fullName>
    </recommendedName>
</protein>
<dbReference type="CDD" id="cd12148">
    <property type="entry name" value="fungal_TF_MHR"/>
    <property type="match status" value="1"/>
</dbReference>
<evidence type="ECO:0000313" key="4">
    <source>
        <dbReference type="Proteomes" id="UP000053095"/>
    </source>
</evidence>
<sequence>MNHEHKNIVESEGPESGPDIDKMCHSRLRSVQAAQDEADPSSRVTQIRERQGQATRSSGSADNASPASLRETSLSTVDLPTFDASQTPGEQDYGFSLLLNNNAAEAAWNSSLFDFPGTNIFVKQALPPIIDDPVPFMGGEINVHDTQSVNSMEVPHGGVGASQVDFWPHYIQETNLIPWIDVFFDRLHPTLPVLDRSSLFTRLFQREHRQNPQFGAMILSLCAFALTQPIDIIERPSSSSRADHARMMMTEATKMHSSSDFGENPIVESVLTSFFLFGFLFGSNQHNAARLRLREAVDLASILGLNDPNTAYALQRRLPVSFVSPPSNPIRSVDEMSNTTRRLVSGIIVHNEKDAAAMMGLTLLMEIFDSIDEGIVLCWNSRCSINTTGKCHTLTESKAIDIYRNLARVSDVSRYMQRKNKDHFIVDSNSALSNHNENPQPISEELNIIRVMRDFLSETQCADVLVTQKWVLDRLWNLCLSHGLLQPYSEQKELCFRYAFDNGVKTLELCRSLRISAMEAHGVGMIEKLYNIATSALMNMDNSESEMQIPDSATHQLARNYMKLMQTLRGGHHPYMEQYNAYLRSLGFIGPNGEWSV</sequence>
<name>A0A478EBX6_TALPI</name>
<organism evidence="3 4">
    <name type="scientific">Talaromyces pinophilus</name>
    <name type="common">Penicillium pinophilum</name>
    <dbReference type="NCBI Taxonomy" id="128442"/>
    <lineage>
        <taxon>Eukaryota</taxon>
        <taxon>Fungi</taxon>
        <taxon>Dikarya</taxon>
        <taxon>Ascomycota</taxon>
        <taxon>Pezizomycotina</taxon>
        <taxon>Eurotiomycetes</taxon>
        <taxon>Eurotiomycetidae</taxon>
        <taxon>Eurotiales</taxon>
        <taxon>Trichocomaceae</taxon>
        <taxon>Talaromyces</taxon>
        <taxon>Talaromyces sect. Talaromyces</taxon>
    </lineage>
</organism>
<dbReference type="InterPro" id="IPR050797">
    <property type="entry name" value="Carb_Metab_Trans_Reg"/>
</dbReference>